<accession>A0ABQ5JV61</accession>
<evidence type="ECO:0000313" key="3">
    <source>
        <dbReference type="Proteomes" id="UP001057375"/>
    </source>
</evidence>
<comment type="caution">
    <text evidence="2">The sequence shown here is derived from an EMBL/GenBank/DDBJ whole genome shotgun (WGS) entry which is preliminary data.</text>
</comment>
<feature type="non-terminal residue" evidence="2">
    <location>
        <position position="1"/>
    </location>
</feature>
<sequence>ERGRKRKQEERDMEHRLGDGMQGRDIVSQWTGKMTESGQNDSKLEDHFMELLGLVHIPPVDSVAGKYKDFWSVAMQEVKKQSLEMAKARSVYLRALSVILLFICIRAKESDIGALGDMPKDWKEDSLVSSGLIKHSDPSTSPNNPAYSEQHTNYPHSMISNSLTSPSVFLTGLGIVESEKKPDPSKHMGMKKNAGVSKNSTSNGSSLMKCPKICDSEPDSDVSIPFFTKHFIKQVQKRFPHTLCLVEHLRRAFLFAFVENVQQGLAQAHEVGWDVINEQVKLIPAQSVRCVSSDELLFHVTLREVCEACHKGVRDVMNLYRKCGKYPPRQTQWDEWQGYLGELIKEVDRVGKE</sequence>
<evidence type="ECO:0000256" key="1">
    <source>
        <dbReference type="SAM" id="MobiDB-lite"/>
    </source>
</evidence>
<gene>
    <name evidence="2" type="ORF">ADUPG1_011302</name>
</gene>
<protein>
    <submittedName>
        <fullName evidence="2">Uncharacterized protein</fullName>
    </submittedName>
</protein>
<keyword evidence="3" id="KW-1185">Reference proteome</keyword>
<reference evidence="2" key="1">
    <citation type="submission" date="2022-03" db="EMBL/GenBank/DDBJ databases">
        <title>Draft genome sequence of Aduncisulcus paluster, a free-living microaerophilic Fornicata.</title>
        <authorList>
            <person name="Yuyama I."/>
            <person name="Kume K."/>
            <person name="Tamura T."/>
            <person name="Inagaki Y."/>
            <person name="Hashimoto T."/>
        </authorList>
    </citation>
    <scope>NUCLEOTIDE SEQUENCE</scope>
    <source>
        <strain evidence="2">NY0171</strain>
    </source>
</reference>
<feature type="region of interest" description="Disordered" evidence="1">
    <location>
        <begin position="180"/>
        <end position="203"/>
    </location>
</feature>
<evidence type="ECO:0000313" key="2">
    <source>
        <dbReference type="EMBL" id="GKT18402.1"/>
    </source>
</evidence>
<organism evidence="2 3">
    <name type="scientific">Aduncisulcus paluster</name>
    <dbReference type="NCBI Taxonomy" id="2918883"/>
    <lineage>
        <taxon>Eukaryota</taxon>
        <taxon>Metamonada</taxon>
        <taxon>Carpediemonas-like organisms</taxon>
        <taxon>Aduncisulcus</taxon>
    </lineage>
</organism>
<dbReference type="Proteomes" id="UP001057375">
    <property type="component" value="Unassembled WGS sequence"/>
</dbReference>
<name>A0ABQ5JV61_9EUKA</name>
<dbReference type="EMBL" id="BQXS01011943">
    <property type="protein sequence ID" value="GKT18402.1"/>
    <property type="molecule type" value="Genomic_DNA"/>
</dbReference>
<proteinExistence type="predicted"/>